<proteinExistence type="predicted"/>
<evidence type="ECO:0000259" key="1">
    <source>
        <dbReference type="Pfam" id="PF06223"/>
    </source>
</evidence>
<name>A0A0F9FT80_9ZZZZ</name>
<comment type="caution">
    <text evidence="2">The sequence shown here is derived from an EMBL/GenBank/DDBJ whole genome shotgun (WGS) entry which is preliminary data.</text>
</comment>
<reference evidence="2" key="1">
    <citation type="journal article" date="2015" name="Nature">
        <title>Complex archaea that bridge the gap between prokaryotes and eukaryotes.</title>
        <authorList>
            <person name="Spang A."/>
            <person name="Saw J.H."/>
            <person name="Jorgensen S.L."/>
            <person name="Zaremba-Niedzwiedzka K."/>
            <person name="Martijn J."/>
            <person name="Lind A.E."/>
            <person name="van Eijk R."/>
            <person name="Schleper C."/>
            <person name="Guy L."/>
            <person name="Ettema T.J."/>
        </authorList>
    </citation>
    <scope>NUCLEOTIDE SEQUENCE</scope>
</reference>
<sequence>MDAQEFAEWVAYSRLDPFGNERGDLHAAMNLSMLYNINRGKSATKSPADFMPDFDGTAHSPQTLKAKFRANLTARDNSRGNDG</sequence>
<dbReference type="EMBL" id="LAZR01031248">
    <property type="protein sequence ID" value="KKL54307.1"/>
    <property type="molecule type" value="Genomic_DNA"/>
</dbReference>
<dbReference type="AlphaFoldDB" id="A0A0F9FT80"/>
<accession>A0A0F9FT80</accession>
<feature type="domain" description="Minor tail T" evidence="1">
    <location>
        <begin position="2"/>
        <end position="69"/>
    </location>
</feature>
<organism evidence="2">
    <name type="scientific">marine sediment metagenome</name>
    <dbReference type="NCBI Taxonomy" id="412755"/>
    <lineage>
        <taxon>unclassified sequences</taxon>
        <taxon>metagenomes</taxon>
        <taxon>ecological metagenomes</taxon>
    </lineage>
</organism>
<gene>
    <name evidence="2" type="ORF">LCGC14_2266740</name>
</gene>
<dbReference type="InterPro" id="IPR009350">
    <property type="entry name" value="Phage_tail_T"/>
</dbReference>
<dbReference type="Pfam" id="PF06223">
    <property type="entry name" value="Phage_tail_T"/>
    <property type="match status" value="1"/>
</dbReference>
<evidence type="ECO:0000313" key="2">
    <source>
        <dbReference type="EMBL" id="KKL54307.1"/>
    </source>
</evidence>
<protein>
    <recommendedName>
        <fullName evidence="1">Minor tail T domain-containing protein</fullName>
    </recommendedName>
</protein>